<name>Q1YS38_9GAMM</name>
<accession>Q1YS38</accession>
<keyword evidence="1" id="KW-0548">Nucleotidyltransferase</keyword>
<keyword evidence="2" id="KW-1185">Reference proteome</keyword>
<proteinExistence type="predicted"/>
<comment type="caution">
    <text evidence="1">The sequence shown here is derived from an EMBL/GenBank/DDBJ whole genome shotgun (WGS) entry which is preliminary data.</text>
</comment>
<evidence type="ECO:0000313" key="2">
    <source>
        <dbReference type="Proteomes" id="UP000005555"/>
    </source>
</evidence>
<keyword evidence="1" id="KW-0808">Transferase</keyword>
<organism evidence="1 2">
    <name type="scientific">gamma proteobacterium HTCC2207</name>
    <dbReference type="NCBI Taxonomy" id="314287"/>
    <lineage>
        <taxon>Bacteria</taxon>
        <taxon>Pseudomonadati</taxon>
        <taxon>Pseudomonadota</taxon>
        <taxon>Gammaproteobacteria</taxon>
        <taxon>Cellvibrionales</taxon>
        <taxon>Porticoccaceae</taxon>
        <taxon>SAR92 clade</taxon>
    </lineage>
</organism>
<dbReference type="EC" id="2.7.7.6" evidence="1"/>
<dbReference type="Proteomes" id="UP000005555">
    <property type="component" value="Unassembled WGS sequence"/>
</dbReference>
<evidence type="ECO:0000313" key="1">
    <source>
        <dbReference type="EMBL" id="EAS46857.1"/>
    </source>
</evidence>
<protein>
    <submittedName>
        <fullName evidence="1">RNA polymerase sigma-70 factor</fullName>
        <ecNumber evidence="1">2.7.7.6</ecNumber>
    </submittedName>
</protein>
<dbReference type="AlphaFoldDB" id="Q1YS38"/>
<sequence>MIGVNFYRTTNAAEKDNKLDM</sequence>
<reference evidence="1 2" key="1">
    <citation type="submission" date="2006-03" db="EMBL/GenBank/DDBJ databases">
        <authorList>
            <person name="Giovannoni S.J."/>
            <person name="Cho J.-C."/>
            <person name="Ferriera S."/>
            <person name="Johnson J."/>
            <person name="Kravitz S."/>
            <person name="Halpern A."/>
            <person name="Remington K."/>
            <person name="Beeson K."/>
            <person name="Tran B."/>
            <person name="Rogers Y.-H."/>
            <person name="Friedman R."/>
            <person name="Venter J.C."/>
        </authorList>
    </citation>
    <scope>NUCLEOTIDE SEQUENCE [LARGE SCALE GENOMIC DNA]</scope>
    <source>
        <strain evidence="1 2">HTCC2207</strain>
    </source>
</reference>
<dbReference type="HOGENOM" id="CLU_3426522_0_0_6"/>
<dbReference type="EMBL" id="AAPI01000004">
    <property type="protein sequence ID" value="EAS46857.1"/>
    <property type="molecule type" value="Genomic_DNA"/>
</dbReference>
<gene>
    <name evidence="1" type="ORF">GB2207_04492</name>
</gene>
<dbReference type="STRING" id="314287.GB2207_04492"/>
<dbReference type="GO" id="GO:0003899">
    <property type="term" value="F:DNA-directed RNA polymerase activity"/>
    <property type="evidence" value="ECO:0007669"/>
    <property type="project" value="UniProtKB-EC"/>
</dbReference>